<accession>A0A132AEB0</accession>
<evidence type="ECO:0000256" key="5">
    <source>
        <dbReference type="ARBA" id="ARBA00023014"/>
    </source>
</evidence>
<dbReference type="GO" id="GO:0008168">
    <property type="term" value="F:methyltransferase activity"/>
    <property type="evidence" value="ECO:0007669"/>
    <property type="project" value="UniProtKB-KW"/>
</dbReference>
<evidence type="ECO:0000256" key="3">
    <source>
        <dbReference type="ARBA" id="ARBA00022946"/>
    </source>
</evidence>
<dbReference type="OrthoDB" id="421327at2759"/>
<evidence type="ECO:0000256" key="2">
    <source>
        <dbReference type="ARBA" id="ARBA00022723"/>
    </source>
</evidence>
<keyword evidence="2" id="KW-0479">Metal-binding</keyword>
<evidence type="ECO:0000313" key="9">
    <source>
        <dbReference type="Proteomes" id="UP000616769"/>
    </source>
</evidence>
<evidence type="ECO:0000313" key="8">
    <source>
        <dbReference type="EMBL" id="KPM09273.1"/>
    </source>
</evidence>
<name>A0A132AEB0_SARSC</name>
<dbReference type="EMBL" id="JXLN01013336">
    <property type="protein sequence ID" value="KPM09273.1"/>
    <property type="molecule type" value="Genomic_DNA"/>
</dbReference>
<dbReference type="GO" id="GO:0005763">
    <property type="term" value="C:mitochondrial small ribosomal subunit"/>
    <property type="evidence" value="ECO:0007669"/>
    <property type="project" value="TreeGrafter"/>
</dbReference>
<dbReference type="GO" id="GO:0051536">
    <property type="term" value="F:iron-sulfur cluster binding"/>
    <property type="evidence" value="ECO:0007669"/>
    <property type="project" value="UniProtKB-KW"/>
</dbReference>
<evidence type="ECO:0000256" key="6">
    <source>
        <dbReference type="ARBA" id="ARBA00023128"/>
    </source>
</evidence>
<dbReference type="GO" id="GO:0003735">
    <property type="term" value="F:structural constituent of ribosome"/>
    <property type="evidence" value="ECO:0007669"/>
    <property type="project" value="TreeGrafter"/>
</dbReference>
<gene>
    <name evidence="8" type="ORF">QR98_0078070</name>
</gene>
<comment type="subcellular location">
    <subcellularLocation>
        <location evidence="1">Mitochondrion</location>
    </subcellularLocation>
</comment>
<protein>
    <submittedName>
        <fullName evidence="8">Methyltransferase-like protein 17, mitochondrial-like protein</fullName>
    </submittedName>
</protein>
<dbReference type="InterPro" id="IPR052571">
    <property type="entry name" value="Mt_RNA_Methyltransferase"/>
</dbReference>
<dbReference type="PANTHER" id="PTHR13184:SF5">
    <property type="entry name" value="METHYLTRANSFERASE-LIKE PROTEIN 17, MITOCHONDRIAL"/>
    <property type="match status" value="1"/>
</dbReference>
<dbReference type="GO" id="GO:0032259">
    <property type="term" value="P:methylation"/>
    <property type="evidence" value="ECO:0007669"/>
    <property type="project" value="UniProtKB-KW"/>
</dbReference>
<keyword evidence="4" id="KW-0408">Iron</keyword>
<dbReference type="Pfam" id="PF09243">
    <property type="entry name" value="Rsm22"/>
    <property type="match status" value="1"/>
</dbReference>
<dbReference type="CDD" id="cd02440">
    <property type="entry name" value="AdoMet_MTases"/>
    <property type="match status" value="1"/>
</dbReference>
<dbReference type="GO" id="GO:0006412">
    <property type="term" value="P:translation"/>
    <property type="evidence" value="ECO:0007669"/>
    <property type="project" value="InterPro"/>
</dbReference>
<dbReference type="InterPro" id="IPR015324">
    <property type="entry name" value="Ribosomal_Rsm22-like"/>
</dbReference>
<keyword evidence="8" id="KW-0489">Methyltransferase</keyword>
<reference evidence="8 9" key="1">
    <citation type="journal article" date="2015" name="Parasit. Vectors">
        <title>Draft genome of the scabies mite.</title>
        <authorList>
            <person name="Rider S.D.Jr."/>
            <person name="Morgan M.S."/>
            <person name="Arlian L.G."/>
        </authorList>
    </citation>
    <scope>NUCLEOTIDE SEQUENCE [LARGE SCALE GENOMIC DNA]</scope>
    <source>
        <strain evidence="8">Arlian Lab</strain>
    </source>
</reference>
<dbReference type="GO" id="GO:0046872">
    <property type="term" value="F:metal ion binding"/>
    <property type="evidence" value="ECO:0007669"/>
    <property type="project" value="UniProtKB-KW"/>
</dbReference>
<dbReference type="AlphaFoldDB" id="A0A132AEB0"/>
<dbReference type="SUPFAM" id="SSF53335">
    <property type="entry name" value="S-adenosyl-L-methionine-dependent methyltransferases"/>
    <property type="match status" value="1"/>
</dbReference>
<evidence type="ECO:0000256" key="4">
    <source>
        <dbReference type="ARBA" id="ARBA00023004"/>
    </source>
</evidence>
<sequence>MDYLEFEKHKTHLKEEYRRNLYFEKDFYNAHDCASYMAARLPANYMAISYILNQIRKEEPDFVPTSVFDFGSGMGTTIWACDHYWKDSIREYFCVDINENMNELSRELLQNGTPNNAHILNQIFYRQFLPAKHIPSYDLVVSAFSLMELEHTSSRLYALENLWQKTSGALVVIEHGSKSGFNLVMEARNFLLQISKAQLEAASLKPKNVPNKDVSNRQTESKGSIMAPCPHNHICPRQSILNKKSYCNFAVNYQQLDYGQMNPGIKSEKFAYFVMKKNGYFDWREEQKIWSRIVEPVVKRSKHSICRICDNDGCLKEIIVARSKYPQNIYRCIKTSRWGDRIPAMVCEAD</sequence>
<comment type="function">
    <text evidence="7">Mitochondrial ribosome (mitoribosome) assembly factor. Binds at the interface of the head and body domains of the mitochondrial small ribosomal subunit (mt-SSU), occluding the mRNA channel and preventing compaction of the head domain towards the body. Probable inactive methyltransferase: retains the characteristic folding and ability to bind S-adenosyl-L-methionine, but it probably lost its methyltransferase activity.</text>
</comment>
<comment type="caution">
    <text evidence="8">The sequence shown here is derived from an EMBL/GenBank/DDBJ whole genome shotgun (WGS) entry which is preliminary data.</text>
</comment>
<dbReference type="Gene3D" id="3.40.50.150">
    <property type="entry name" value="Vaccinia Virus protein VP39"/>
    <property type="match status" value="1"/>
</dbReference>
<dbReference type="Proteomes" id="UP000616769">
    <property type="component" value="Unassembled WGS sequence"/>
</dbReference>
<proteinExistence type="predicted"/>
<dbReference type="VEuPathDB" id="VectorBase:SSCA005476"/>
<evidence type="ECO:0000256" key="1">
    <source>
        <dbReference type="ARBA" id="ARBA00004173"/>
    </source>
</evidence>
<dbReference type="PANTHER" id="PTHR13184">
    <property type="entry name" value="37S RIBOSOMAL PROTEIN S22"/>
    <property type="match status" value="1"/>
</dbReference>
<keyword evidence="6" id="KW-0496">Mitochondrion</keyword>
<evidence type="ECO:0000256" key="7">
    <source>
        <dbReference type="ARBA" id="ARBA00045681"/>
    </source>
</evidence>
<dbReference type="InterPro" id="IPR029063">
    <property type="entry name" value="SAM-dependent_MTases_sf"/>
</dbReference>
<keyword evidence="8" id="KW-0808">Transferase</keyword>
<keyword evidence="5" id="KW-0411">Iron-sulfur</keyword>
<keyword evidence="3" id="KW-0809">Transit peptide</keyword>
<organism evidence="8 9">
    <name type="scientific">Sarcoptes scabiei</name>
    <name type="common">Itch mite</name>
    <name type="synonym">Acarus scabiei</name>
    <dbReference type="NCBI Taxonomy" id="52283"/>
    <lineage>
        <taxon>Eukaryota</taxon>
        <taxon>Metazoa</taxon>
        <taxon>Ecdysozoa</taxon>
        <taxon>Arthropoda</taxon>
        <taxon>Chelicerata</taxon>
        <taxon>Arachnida</taxon>
        <taxon>Acari</taxon>
        <taxon>Acariformes</taxon>
        <taxon>Sarcoptiformes</taxon>
        <taxon>Astigmata</taxon>
        <taxon>Psoroptidia</taxon>
        <taxon>Sarcoptoidea</taxon>
        <taxon>Sarcoptidae</taxon>
        <taxon>Sarcoptinae</taxon>
        <taxon>Sarcoptes</taxon>
    </lineage>
</organism>